<protein>
    <submittedName>
        <fullName evidence="3">Fatty acid desaturase</fullName>
        <ecNumber evidence="3">1.14.19.-</ecNumber>
    </submittedName>
</protein>
<evidence type="ECO:0000313" key="3">
    <source>
        <dbReference type="EMBL" id="MFM0718709.1"/>
    </source>
</evidence>
<organism evidence="3 4">
    <name type="scientific">Paraburkholderia strydomiana</name>
    <dbReference type="NCBI Taxonomy" id="1245417"/>
    <lineage>
        <taxon>Bacteria</taxon>
        <taxon>Pseudomonadati</taxon>
        <taxon>Pseudomonadota</taxon>
        <taxon>Betaproteobacteria</taxon>
        <taxon>Burkholderiales</taxon>
        <taxon>Burkholderiaceae</taxon>
        <taxon>Paraburkholderia</taxon>
    </lineage>
</organism>
<proteinExistence type="predicted"/>
<sequence length="362" mass="41201">MFESGTRESMRGFPSIFQPFVTWVTGKPLTATELRFVIPRPLDVLFTIASSVAILAALIRLAGQQSISAWALIVMLWLVLVGLLRKMQVTHLHHAIHNRLFARASLNRLYARILPSLIFVQNGTEYRKEHLEHHNADIFTTRQDADAAFLAKLGFLPGRERGELWTNLWLTVASPAFHILFARARLTSVFLRNKPAETLVALFVAAMHITLLVISGWRTYLIAIVMPMFVLYHVSALLQFLTEHAWNVVGEPVNDWSEYSSRCWGRFSEKSSRRAHSTSASATIWFTPFGCVDGPQGWRWSIFRFEWLVWYLTFLHTTGIIWHTSPDRTPGIGRVVSTYARSQSQMATRQASHGENYGGYAP</sequence>
<dbReference type="Pfam" id="PF00487">
    <property type="entry name" value="FA_desaturase"/>
    <property type="match status" value="1"/>
</dbReference>
<evidence type="ECO:0000313" key="4">
    <source>
        <dbReference type="Proteomes" id="UP001629392"/>
    </source>
</evidence>
<keyword evidence="1" id="KW-0472">Membrane</keyword>
<name>A0ABW9EI23_9BURK</name>
<feature type="transmembrane region" description="Helical" evidence="1">
    <location>
        <begin position="67"/>
        <end position="84"/>
    </location>
</feature>
<dbReference type="EMBL" id="JAQQCL010000016">
    <property type="protein sequence ID" value="MFM0718709.1"/>
    <property type="molecule type" value="Genomic_DNA"/>
</dbReference>
<keyword evidence="3" id="KW-0560">Oxidoreductase</keyword>
<feature type="domain" description="Fatty acid desaturase" evidence="2">
    <location>
        <begin position="70"/>
        <end position="262"/>
    </location>
</feature>
<comment type="caution">
    <text evidence="3">The sequence shown here is derived from an EMBL/GenBank/DDBJ whole genome shotgun (WGS) entry which is preliminary data.</text>
</comment>
<keyword evidence="1" id="KW-0812">Transmembrane</keyword>
<dbReference type="Proteomes" id="UP001629392">
    <property type="component" value="Unassembled WGS sequence"/>
</dbReference>
<feature type="transmembrane region" description="Helical" evidence="1">
    <location>
        <begin position="42"/>
        <end position="61"/>
    </location>
</feature>
<reference evidence="3 4" key="1">
    <citation type="journal article" date="2024" name="Chem. Sci.">
        <title>Discovery of megapolipeptins by genome mining of a Burkholderiales bacteria collection.</title>
        <authorList>
            <person name="Paulo B.S."/>
            <person name="Recchia M.J.J."/>
            <person name="Lee S."/>
            <person name="Fergusson C.H."/>
            <person name="Romanowski S.B."/>
            <person name="Hernandez A."/>
            <person name="Krull N."/>
            <person name="Liu D.Y."/>
            <person name="Cavanagh H."/>
            <person name="Bos A."/>
            <person name="Gray C.A."/>
            <person name="Murphy B.T."/>
            <person name="Linington R.G."/>
            <person name="Eustaquio A.S."/>
        </authorList>
    </citation>
    <scope>NUCLEOTIDE SEQUENCE [LARGE SCALE GENOMIC DNA]</scope>
    <source>
        <strain evidence="3 4">RL17-350-BIC-E</strain>
    </source>
</reference>
<evidence type="ECO:0000259" key="2">
    <source>
        <dbReference type="Pfam" id="PF00487"/>
    </source>
</evidence>
<dbReference type="InterPro" id="IPR005804">
    <property type="entry name" value="FA_desaturase_dom"/>
</dbReference>
<feature type="transmembrane region" description="Helical" evidence="1">
    <location>
        <begin position="196"/>
        <end position="214"/>
    </location>
</feature>
<dbReference type="GO" id="GO:0016491">
    <property type="term" value="F:oxidoreductase activity"/>
    <property type="evidence" value="ECO:0007669"/>
    <property type="project" value="UniProtKB-KW"/>
</dbReference>
<evidence type="ECO:0000256" key="1">
    <source>
        <dbReference type="SAM" id="Phobius"/>
    </source>
</evidence>
<gene>
    <name evidence="3" type="ORF">PQQ73_20470</name>
</gene>
<dbReference type="RefSeq" id="WP_408154664.1">
    <property type="nucleotide sequence ID" value="NZ_JAQQCL010000016.1"/>
</dbReference>
<keyword evidence="1" id="KW-1133">Transmembrane helix</keyword>
<keyword evidence="4" id="KW-1185">Reference proteome</keyword>
<dbReference type="EC" id="1.14.19.-" evidence="3"/>
<accession>A0ABW9EI23</accession>